<keyword evidence="1" id="KW-0805">Transcription regulation</keyword>
<evidence type="ECO:0000256" key="2">
    <source>
        <dbReference type="ARBA" id="ARBA00023125"/>
    </source>
</evidence>
<dbReference type="AlphaFoldDB" id="A0A918GRY6"/>
<evidence type="ECO:0000313" key="6">
    <source>
        <dbReference type="EMBL" id="GGS56857.1"/>
    </source>
</evidence>
<dbReference type="PANTHER" id="PTHR47506:SF1">
    <property type="entry name" value="HTH-TYPE TRANSCRIPTIONAL REGULATOR YJDC"/>
    <property type="match status" value="1"/>
</dbReference>
<dbReference type="EMBL" id="BMRB01000008">
    <property type="protein sequence ID" value="GGS56857.1"/>
    <property type="molecule type" value="Genomic_DNA"/>
</dbReference>
<dbReference type="InterPro" id="IPR001647">
    <property type="entry name" value="HTH_TetR"/>
</dbReference>
<dbReference type="PRINTS" id="PR00455">
    <property type="entry name" value="HTHTETR"/>
</dbReference>
<evidence type="ECO:0000259" key="5">
    <source>
        <dbReference type="PROSITE" id="PS50977"/>
    </source>
</evidence>
<keyword evidence="2 4" id="KW-0238">DNA-binding</keyword>
<keyword evidence="7" id="KW-1185">Reference proteome</keyword>
<evidence type="ECO:0000256" key="1">
    <source>
        <dbReference type="ARBA" id="ARBA00023015"/>
    </source>
</evidence>
<dbReference type="RefSeq" id="WP_189213951.1">
    <property type="nucleotide sequence ID" value="NZ_BMRB01000008.1"/>
</dbReference>
<dbReference type="InterPro" id="IPR036271">
    <property type="entry name" value="Tet_transcr_reg_TetR-rel_C_sf"/>
</dbReference>
<keyword evidence="3" id="KW-0804">Transcription</keyword>
<protein>
    <submittedName>
        <fullName evidence="6">TetR family transcriptional regulator</fullName>
    </submittedName>
</protein>
<name>A0A918GRY6_9PSEU</name>
<dbReference type="Gene3D" id="1.10.357.10">
    <property type="entry name" value="Tetracycline Repressor, domain 2"/>
    <property type="match status" value="1"/>
</dbReference>
<dbReference type="GO" id="GO:0003677">
    <property type="term" value="F:DNA binding"/>
    <property type="evidence" value="ECO:0007669"/>
    <property type="project" value="UniProtKB-UniRule"/>
</dbReference>
<dbReference type="PROSITE" id="PS50977">
    <property type="entry name" value="HTH_TETR_2"/>
    <property type="match status" value="1"/>
</dbReference>
<dbReference type="PANTHER" id="PTHR47506">
    <property type="entry name" value="TRANSCRIPTIONAL REGULATORY PROTEIN"/>
    <property type="match status" value="1"/>
</dbReference>
<dbReference type="SUPFAM" id="SSF46689">
    <property type="entry name" value="Homeodomain-like"/>
    <property type="match status" value="1"/>
</dbReference>
<feature type="domain" description="HTH tetR-type" evidence="5">
    <location>
        <begin position="4"/>
        <end position="64"/>
    </location>
</feature>
<evidence type="ECO:0000313" key="7">
    <source>
        <dbReference type="Proteomes" id="UP000660680"/>
    </source>
</evidence>
<reference evidence="6" key="2">
    <citation type="submission" date="2020-09" db="EMBL/GenBank/DDBJ databases">
        <authorList>
            <person name="Sun Q."/>
            <person name="Ohkuma M."/>
        </authorList>
    </citation>
    <scope>NUCLEOTIDE SEQUENCE</scope>
    <source>
        <strain evidence="6">JCM 3276</strain>
    </source>
</reference>
<reference evidence="6" key="1">
    <citation type="journal article" date="2014" name="Int. J. Syst. Evol. Microbiol.">
        <title>Complete genome sequence of Corynebacterium casei LMG S-19264T (=DSM 44701T), isolated from a smear-ripened cheese.</title>
        <authorList>
            <consortium name="US DOE Joint Genome Institute (JGI-PGF)"/>
            <person name="Walter F."/>
            <person name="Albersmeier A."/>
            <person name="Kalinowski J."/>
            <person name="Ruckert C."/>
        </authorList>
    </citation>
    <scope>NUCLEOTIDE SEQUENCE</scope>
    <source>
        <strain evidence="6">JCM 3276</strain>
    </source>
</reference>
<dbReference type="InterPro" id="IPR009057">
    <property type="entry name" value="Homeodomain-like_sf"/>
</dbReference>
<proteinExistence type="predicted"/>
<accession>A0A918GRY6</accession>
<dbReference type="SUPFAM" id="SSF48498">
    <property type="entry name" value="Tetracyclin repressor-like, C-terminal domain"/>
    <property type="match status" value="1"/>
</dbReference>
<gene>
    <name evidence="6" type="ORF">GCM10010171_59860</name>
</gene>
<dbReference type="Proteomes" id="UP000660680">
    <property type="component" value="Unassembled WGS sequence"/>
</dbReference>
<organism evidence="6 7">
    <name type="scientific">Actinokineospora fastidiosa</name>
    <dbReference type="NCBI Taxonomy" id="1816"/>
    <lineage>
        <taxon>Bacteria</taxon>
        <taxon>Bacillati</taxon>
        <taxon>Actinomycetota</taxon>
        <taxon>Actinomycetes</taxon>
        <taxon>Pseudonocardiales</taxon>
        <taxon>Pseudonocardiaceae</taxon>
        <taxon>Actinokineospora</taxon>
    </lineage>
</organism>
<evidence type="ECO:0000256" key="3">
    <source>
        <dbReference type="ARBA" id="ARBA00023163"/>
    </source>
</evidence>
<sequence>MDHDEAALRVLDAADALFYERGVQAVGMDAIRAASGVPFKRLYRCYPSKEHLVAEYLRRRDRRWRRRMADFVDERTDPAERVLAVFDWLGRWFAEPGFRGCAFVNSFGEFGTPSVVADIAREHKDALRHYLDGLVACLPVDARLAEELLLLIDGAIVSASIMRNPNAADSARAAASALLVARTARSTAP</sequence>
<feature type="DNA-binding region" description="H-T-H motif" evidence="4">
    <location>
        <begin position="27"/>
        <end position="46"/>
    </location>
</feature>
<comment type="caution">
    <text evidence="6">The sequence shown here is derived from an EMBL/GenBank/DDBJ whole genome shotgun (WGS) entry which is preliminary data.</text>
</comment>
<dbReference type="Pfam" id="PF00440">
    <property type="entry name" value="TetR_N"/>
    <property type="match status" value="1"/>
</dbReference>
<evidence type="ECO:0000256" key="4">
    <source>
        <dbReference type="PROSITE-ProRule" id="PRU00335"/>
    </source>
</evidence>